<feature type="domain" description="Kinetochore protein Nuf2 N-terminal" evidence="12">
    <location>
        <begin position="11"/>
        <end position="148"/>
    </location>
</feature>
<organism evidence="14 15">
    <name type="scientific">Paraglomus brasilianum</name>
    <dbReference type="NCBI Taxonomy" id="144538"/>
    <lineage>
        <taxon>Eukaryota</taxon>
        <taxon>Fungi</taxon>
        <taxon>Fungi incertae sedis</taxon>
        <taxon>Mucoromycota</taxon>
        <taxon>Glomeromycotina</taxon>
        <taxon>Glomeromycetes</taxon>
        <taxon>Paraglomerales</taxon>
        <taxon>Paraglomeraceae</taxon>
        <taxon>Paraglomus</taxon>
    </lineage>
</organism>
<comment type="caution">
    <text evidence="14">The sequence shown here is derived from an EMBL/GenBank/DDBJ whole genome shotgun (WGS) entry which is preliminary data.</text>
</comment>
<reference evidence="14" key="1">
    <citation type="submission" date="2021-06" db="EMBL/GenBank/DDBJ databases">
        <authorList>
            <person name="Kallberg Y."/>
            <person name="Tangrot J."/>
            <person name="Rosling A."/>
        </authorList>
    </citation>
    <scope>NUCLEOTIDE SEQUENCE</scope>
    <source>
        <strain evidence="14">BR232B</strain>
    </source>
</reference>
<evidence type="ECO:0000256" key="11">
    <source>
        <dbReference type="SAM" id="Coils"/>
    </source>
</evidence>
<evidence type="ECO:0000256" key="10">
    <source>
        <dbReference type="ARBA" id="ARBA00023328"/>
    </source>
</evidence>
<evidence type="ECO:0000259" key="12">
    <source>
        <dbReference type="Pfam" id="PF03800"/>
    </source>
</evidence>
<dbReference type="InterPro" id="IPR038275">
    <property type="entry name" value="Nuf2_N_sf"/>
</dbReference>
<evidence type="ECO:0000256" key="8">
    <source>
        <dbReference type="ARBA" id="ARBA00023242"/>
    </source>
</evidence>
<feature type="coiled-coil region" evidence="11">
    <location>
        <begin position="257"/>
        <end position="399"/>
    </location>
</feature>
<keyword evidence="10" id="KW-0137">Centromere</keyword>
<keyword evidence="7 11" id="KW-0175">Coiled coil</keyword>
<gene>
    <name evidence="14" type="ORF">PBRASI_LOCUS1946</name>
</gene>
<dbReference type="GO" id="GO:0031262">
    <property type="term" value="C:Ndc80 complex"/>
    <property type="evidence" value="ECO:0007669"/>
    <property type="project" value="InterPro"/>
</dbReference>
<dbReference type="Pfam" id="PF18595">
    <property type="entry name" value="Nuf2_DHR10-like"/>
    <property type="match status" value="1"/>
</dbReference>
<evidence type="ECO:0000256" key="2">
    <source>
        <dbReference type="ARBA" id="ARBA00004584"/>
    </source>
</evidence>
<keyword evidence="4" id="KW-0158">Chromosome</keyword>
<evidence type="ECO:0000256" key="1">
    <source>
        <dbReference type="ARBA" id="ARBA00004123"/>
    </source>
</evidence>
<dbReference type="InterPro" id="IPR005549">
    <property type="entry name" value="Kinetochore_Nuf2_N"/>
</dbReference>
<keyword evidence="5" id="KW-0132">Cell division</keyword>
<protein>
    <submittedName>
        <fullName evidence="14">10257_t:CDS:1</fullName>
    </submittedName>
</protein>
<accession>A0A9N8WI63</accession>
<dbReference type="AlphaFoldDB" id="A0A9N8WI63"/>
<dbReference type="Pfam" id="PF03800">
    <property type="entry name" value="Nuf2"/>
    <property type="match status" value="1"/>
</dbReference>
<proteinExistence type="inferred from homology"/>
<evidence type="ECO:0000256" key="4">
    <source>
        <dbReference type="ARBA" id="ARBA00022454"/>
    </source>
</evidence>
<evidence type="ECO:0000256" key="3">
    <source>
        <dbReference type="ARBA" id="ARBA00005498"/>
    </source>
</evidence>
<keyword evidence="8" id="KW-0539">Nucleus</keyword>
<dbReference type="InterPro" id="IPR041112">
    <property type="entry name" value="Nuf2_DHR10-like"/>
</dbReference>
<evidence type="ECO:0000256" key="7">
    <source>
        <dbReference type="ARBA" id="ARBA00023054"/>
    </source>
</evidence>
<dbReference type="Proteomes" id="UP000789739">
    <property type="component" value="Unassembled WGS sequence"/>
</dbReference>
<dbReference type="EMBL" id="CAJVPI010000139">
    <property type="protein sequence ID" value="CAG8488024.1"/>
    <property type="molecule type" value="Genomic_DNA"/>
</dbReference>
<comment type="similarity">
    <text evidence="3">Belongs to the NUF2 family.</text>
</comment>
<keyword evidence="9" id="KW-0131">Cell cycle</keyword>
<dbReference type="GO" id="GO:0005634">
    <property type="term" value="C:nucleus"/>
    <property type="evidence" value="ECO:0007669"/>
    <property type="project" value="UniProtKB-SubCell"/>
</dbReference>
<evidence type="ECO:0000259" key="13">
    <source>
        <dbReference type="Pfam" id="PF18595"/>
    </source>
</evidence>
<sequence length="442" mass="51305">MEYNQRSQRAFNFPCLKASEIPAMLNDLNIPFTEEDVNKPNPVRFQTALEVFANGLLGVTLNGCRPQIDSALEGFDYRELHSESTAQLAFAYSLRKLMAAAGIDDYCIRDVLKPEPGRVRMILSGIINFARFHEDNIYVLQAYMDESENVEIEHQNECRRRQELIDQLGLIKLQHVEEEPAARQFKQANIELGNELKGLKRQQNSLSGSIENMKKILLETADKLQANRMETLKTQQDIHRLEARIVQSDPEELKSTIKDLENGLAADKAACSELEKKLRKLQLKVARVNSIHEEIISCDKYIDDVESERAKRDKANKAIQQSQDRLAHCQLMLRDKETEEKSAHKTLDMNKEKLQRLQQRRQSMRDKHQKKIASLEEEYKQVKEREAASRELMKAMEEDWQQRLATINVRYSHFKAATQSYLRDILRLLNSYALFNKEEVDV</sequence>
<feature type="domain" description="Nuf2 DHR10-like" evidence="13">
    <location>
        <begin position="263"/>
        <end position="377"/>
    </location>
</feature>
<comment type="subcellular location">
    <subcellularLocation>
        <location evidence="2">Chromosome</location>
        <location evidence="2">Centromere</location>
    </subcellularLocation>
    <subcellularLocation>
        <location evidence="1">Nucleus</location>
    </subcellularLocation>
</comment>
<dbReference type="GO" id="GO:0051301">
    <property type="term" value="P:cell division"/>
    <property type="evidence" value="ECO:0007669"/>
    <property type="project" value="UniProtKB-KW"/>
</dbReference>
<evidence type="ECO:0000313" key="15">
    <source>
        <dbReference type="Proteomes" id="UP000789739"/>
    </source>
</evidence>
<dbReference type="OrthoDB" id="8194677at2759"/>
<evidence type="ECO:0000256" key="5">
    <source>
        <dbReference type="ARBA" id="ARBA00022618"/>
    </source>
</evidence>
<evidence type="ECO:0000313" key="14">
    <source>
        <dbReference type="EMBL" id="CAG8488024.1"/>
    </source>
</evidence>
<keyword evidence="6" id="KW-0498">Mitosis</keyword>
<name>A0A9N8WI63_9GLOM</name>
<keyword evidence="15" id="KW-1185">Reference proteome</keyword>
<dbReference type="Gene3D" id="1.10.418.60">
    <property type="entry name" value="Ncd80 complex, Nuf2 subunit"/>
    <property type="match status" value="1"/>
</dbReference>
<evidence type="ECO:0000256" key="9">
    <source>
        <dbReference type="ARBA" id="ARBA00023306"/>
    </source>
</evidence>
<evidence type="ECO:0000256" key="6">
    <source>
        <dbReference type="ARBA" id="ARBA00022776"/>
    </source>
</evidence>